<accession>A0A2U8J9L3</accession>
<evidence type="ECO:0000256" key="7">
    <source>
        <dbReference type="ARBA" id="ARBA00023136"/>
    </source>
</evidence>
<dbReference type="SUPFAM" id="SSF81452">
    <property type="entry name" value="Cytochrome c oxidase subunit III-like"/>
    <property type="match status" value="1"/>
</dbReference>
<evidence type="ECO:0000256" key="9">
    <source>
        <dbReference type="SAM" id="Phobius"/>
    </source>
</evidence>
<dbReference type="Pfam" id="PF00510">
    <property type="entry name" value="COX3"/>
    <property type="match status" value="1"/>
</dbReference>
<feature type="transmembrane region" description="Helical" evidence="9">
    <location>
        <begin position="76"/>
        <end position="99"/>
    </location>
</feature>
<dbReference type="InterPro" id="IPR035973">
    <property type="entry name" value="Cyt_c_oxidase_su3-like_sf"/>
</dbReference>
<dbReference type="PANTHER" id="PTHR11403:SF7">
    <property type="entry name" value="CYTOCHROME C OXIDASE SUBUNIT 3"/>
    <property type="match status" value="1"/>
</dbReference>
<dbReference type="PROSITE" id="PS50253">
    <property type="entry name" value="COX3"/>
    <property type="match status" value="1"/>
</dbReference>
<dbReference type="GO" id="GO:0016020">
    <property type="term" value="C:membrane"/>
    <property type="evidence" value="ECO:0007669"/>
    <property type="project" value="UniProtKB-SubCell"/>
</dbReference>
<evidence type="ECO:0000256" key="2">
    <source>
        <dbReference type="ARBA" id="ARBA00010581"/>
    </source>
</evidence>
<protein>
    <recommendedName>
        <fullName evidence="3 8">Cytochrome c oxidase subunit 3</fullName>
    </recommendedName>
</protein>
<organism evidence="11">
    <name type="scientific">Biomphalaria glabrata</name>
    <name type="common">Bloodfluke planorb</name>
    <name type="synonym">Freshwater snail</name>
    <dbReference type="NCBI Taxonomy" id="6526"/>
    <lineage>
        <taxon>Eukaryota</taxon>
        <taxon>Metazoa</taxon>
        <taxon>Spiralia</taxon>
        <taxon>Lophotrochozoa</taxon>
        <taxon>Mollusca</taxon>
        <taxon>Gastropoda</taxon>
        <taxon>Heterobranchia</taxon>
        <taxon>Euthyneura</taxon>
        <taxon>Panpulmonata</taxon>
        <taxon>Hygrophila</taxon>
        <taxon>Lymnaeoidea</taxon>
        <taxon>Planorbidae</taxon>
        <taxon>Biomphalaria</taxon>
    </lineage>
</organism>
<dbReference type="GO" id="GO:0006123">
    <property type="term" value="P:mitochondrial electron transport, cytochrome c to oxygen"/>
    <property type="evidence" value="ECO:0007669"/>
    <property type="project" value="TreeGrafter"/>
</dbReference>
<dbReference type="InterPro" id="IPR033945">
    <property type="entry name" value="Cyt_c_oxase_su3_dom"/>
</dbReference>
<keyword evidence="7 9" id="KW-0472">Membrane</keyword>
<dbReference type="InterPro" id="IPR013833">
    <property type="entry name" value="Cyt_c_oxidase_su3_a-hlx"/>
</dbReference>
<feature type="transmembrane region" description="Helical" evidence="9">
    <location>
        <begin position="12"/>
        <end position="31"/>
    </location>
</feature>
<keyword evidence="4 8" id="KW-0812">Transmembrane</keyword>
<evidence type="ECO:0000259" key="10">
    <source>
        <dbReference type="PROSITE" id="PS50253"/>
    </source>
</evidence>
<geneLocation type="mitochondrion" evidence="11"/>
<dbReference type="CDD" id="cd01665">
    <property type="entry name" value="Cyt_c_Oxidase_III"/>
    <property type="match status" value="1"/>
</dbReference>
<feature type="transmembrane region" description="Helical" evidence="9">
    <location>
        <begin position="188"/>
        <end position="217"/>
    </location>
</feature>
<dbReference type="Gene3D" id="1.10.287.70">
    <property type="match status" value="1"/>
</dbReference>
<evidence type="ECO:0000256" key="6">
    <source>
        <dbReference type="ARBA" id="ARBA00022989"/>
    </source>
</evidence>
<dbReference type="PANTHER" id="PTHR11403">
    <property type="entry name" value="CYTOCHROME C OXIDASE SUBUNIT III"/>
    <property type="match status" value="1"/>
</dbReference>
<evidence type="ECO:0000313" key="11">
    <source>
        <dbReference type="EMBL" id="AWK49518.1"/>
    </source>
</evidence>
<gene>
    <name evidence="11" type="primary">COXIII</name>
</gene>
<evidence type="ECO:0000256" key="5">
    <source>
        <dbReference type="ARBA" id="ARBA00022967"/>
    </source>
</evidence>
<dbReference type="InterPro" id="IPR000298">
    <property type="entry name" value="Cyt_c_oxidase-like_su3"/>
</dbReference>
<feature type="domain" description="Heme-copper oxidase subunit III family profile" evidence="10">
    <location>
        <begin position="1"/>
        <end position="258"/>
    </location>
</feature>
<comment type="function">
    <text evidence="8">Component of the cytochrome c oxidase, the last enzyme in the mitochondrial electron transport chain which drives oxidative phosphorylation. The respiratory chain contains 3 multisubunit complexes succinate dehydrogenase (complex II, CII), ubiquinol-cytochrome c oxidoreductase (cytochrome b-c1 complex, complex III, CIII) and cytochrome c oxidase (complex IV, CIV), that cooperate to transfer electrons derived from NADH and succinate to molecular oxygen, creating an electrochemical gradient over the inner membrane that drives transmembrane transport and the ATP synthase. Cytochrome c oxidase is the component of the respiratory chain that catalyzes the reduction of oxygen to water. Electrons originating from reduced cytochrome c in the intermembrane space (IMS) are transferred via the dinuclear copper A center (CU(A)) of subunit 2 and heme A of subunit 1 to the active site in subunit 1, a binuclear center (BNC) formed by heme A3 and copper B (CU(B)). The BNC reduces molecular oxygen to 2 water molecules using 4 electrons from cytochrome c in the IMS and 4 protons from the mitochondrial matrix.</text>
</comment>
<dbReference type="AlphaFoldDB" id="A0A2U8J9L3"/>
<feature type="transmembrane region" description="Helical" evidence="9">
    <location>
        <begin position="37"/>
        <end position="55"/>
    </location>
</feature>
<keyword evidence="8 11" id="KW-0496">Mitochondrion</keyword>
<evidence type="ECO:0000256" key="1">
    <source>
        <dbReference type="ARBA" id="ARBA00004141"/>
    </source>
</evidence>
<keyword evidence="6 9" id="KW-1133">Transmembrane helix</keyword>
<keyword evidence="5" id="KW-1278">Translocase</keyword>
<dbReference type="InterPro" id="IPR024791">
    <property type="entry name" value="Cyt_c/ubiquinol_Oxase_su3"/>
</dbReference>
<dbReference type="GO" id="GO:0005739">
    <property type="term" value="C:mitochondrion"/>
    <property type="evidence" value="ECO:0007669"/>
    <property type="project" value="TreeGrafter"/>
</dbReference>
<dbReference type="FunFam" id="1.20.120.80:FF:000002">
    <property type="entry name" value="Cytochrome c oxidase subunit 3"/>
    <property type="match status" value="1"/>
</dbReference>
<feature type="transmembrane region" description="Helical" evidence="9">
    <location>
        <begin position="237"/>
        <end position="257"/>
    </location>
</feature>
<comment type="similarity">
    <text evidence="2 8">Belongs to the cytochrome c oxidase subunit 3 family.</text>
</comment>
<comment type="subcellular location">
    <subcellularLocation>
        <location evidence="1">Membrane</location>
        <topology evidence="1">Multi-pass membrane protein</topology>
    </subcellularLocation>
</comment>
<dbReference type="Gene3D" id="1.20.120.80">
    <property type="entry name" value="Cytochrome c oxidase, subunit III, four-helix bundle"/>
    <property type="match status" value="1"/>
</dbReference>
<evidence type="ECO:0000256" key="3">
    <source>
        <dbReference type="ARBA" id="ARBA00015944"/>
    </source>
</evidence>
<feature type="transmembrane region" description="Helical" evidence="9">
    <location>
        <begin position="156"/>
        <end position="176"/>
    </location>
</feature>
<dbReference type="EMBL" id="MG431966">
    <property type="protein sequence ID" value="AWK49518.1"/>
    <property type="molecule type" value="Genomic_DNA"/>
</dbReference>
<evidence type="ECO:0000256" key="4">
    <source>
        <dbReference type="ARBA" id="ARBA00022692"/>
    </source>
</evidence>
<name>A0A2U8J9L3_BIOGL</name>
<dbReference type="GO" id="GO:0004129">
    <property type="term" value="F:cytochrome-c oxidase activity"/>
    <property type="evidence" value="ECO:0007669"/>
    <property type="project" value="InterPro"/>
</dbReference>
<proteinExistence type="inferred from homology"/>
<sequence>MRQPFHLVEFSPWPLLISFSIFSMPIGLINYIRSSSISLLILGLFTTALISFLWWRDVVRESTYQGFHNKLVMKGLKIGIMLFILSEVCFFFAFFWAYFHSSLAPSVEIGAIWPPTGIFTLQAFQVPLLNTSVLLLSGVSITWVHHSIEEGNYKSAMQGLFITILLGLYFLMLQYGEYSETMFSISDGIYGSCFFMATGFHGTHVAVGATFLIVCFFRLKNFHFNKNHHIGFLAAAWYWHFVDVVWLFLYVSIYWWGSFQNSLTLKHWFCNSTMIFFWKKNNSNFKKSIMGNMCMIKDMYWELFMETL</sequence>
<evidence type="ECO:0000256" key="8">
    <source>
        <dbReference type="RuleBase" id="RU003375"/>
    </source>
</evidence>
<reference evidence="11" key="1">
    <citation type="journal article" date="2018" name="Sci. Rep.">
        <title>Complete mitochondrial and rDNA complex sequences of important vector species of Biomphalaria, obligatory hosts of the human-infecting blood fluke, Schistosoma mansoni.</title>
        <authorList>
            <person name="Zhang S.-M."/>
            <person name="Bu L."/>
            <person name="Laidemitt M.R."/>
            <person name="Lu L."/>
            <person name="Mutuku M.W."/>
            <person name="Mkoji G.M."/>
            <person name="Loker E.S."/>
        </authorList>
    </citation>
    <scope>NUCLEOTIDE SEQUENCE</scope>
    <source>
        <strain evidence="11">G16 BS90</strain>
    </source>
</reference>
<feature type="transmembrane region" description="Helical" evidence="9">
    <location>
        <begin position="119"/>
        <end position="144"/>
    </location>
</feature>